<dbReference type="GO" id="GO:0022857">
    <property type="term" value="F:transmembrane transporter activity"/>
    <property type="evidence" value="ECO:0007669"/>
    <property type="project" value="TreeGrafter"/>
</dbReference>
<dbReference type="EMBL" id="BMVF01000005">
    <property type="protein sequence ID" value="GHD88174.1"/>
    <property type="molecule type" value="Genomic_DNA"/>
</dbReference>
<feature type="domain" description="ABC transporter" evidence="2">
    <location>
        <begin position="4"/>
        <end position="53"/>
    </location>
</feature>
<organism evidence="4 5">
    <name type="scientific">Streptomyces naganishii JCM 4654</name>
    <dbReference type="NCBI Taxonomy" id="1306179"/>
    <lineage>
        <taxon>Bacteria</taxon>
        <taxon>Bacillati</taxon>
        <taxon>Actinomycetota</taxon>
        <taxon>Actinomycetes</taxon>
        <taxon>Kitasatosporales</taxon>
        <taxon>Streptomycetaceae</taxon>
        <taxon>Streptomyces</taxon>
    </lineage>
</organism>
<keyword evidence="5" id="KW-1185">Reference proteome</keyword>
<dbReference type="GO" id="GO:0005886">
    <property type="term" value="C:plasma membrane"/>
    <property type="evidence" value="ECO:0007669"/>
    <property type="project" value="TreeGrafter"/>
</dbReference>
<dbReference type="Pfam" id="PF00005">
    <property type="entry name" value="ABC_tran"/>
    <property type="match status" value="1"/>
</dbReference>
<dbReference type="InterPro" id="IPR003439">
    <property type="entry name" value="ABC_transporter-like_ATP-bd"/>
</dbReference>
<evidence type="ECO:0000313" key="5">
    <source>
        <dbReference type="Proteomes" id="UP000608955"/>
    </source>
</evidence>
<feature type="region of interest" description="Disordered" evidence="1">
    <location>
        <begin position="102"/>
        <end position="143"/>
    </location>
</feature>
<comment type="caution">
    <text evidence="4">The sequence shown here is derived from an EMBL/GenBank/DDBJ whole genome shotgun (WGS) entry which is preliminary data.</text>
</comment>
<dbReference type="SUPFAM" id="SSF56112">
    <property type="entry name" value="Protein kinase-like (PK-like)"/>
    <property type="match status" value="1"/>
</dbReference>
<sequence length="1901" mass="207070">MRGRAEELLTEAGSAHRLRHRADEPSRGERQRIAVARASLLEPEVLLVDEPTTAVDRERAAGLVRLIASATRRHGCVTVVATQDPVVGAAADHVVDMVGPPLCRGRRRSGDRLTPIRTGSRQAPVPLRSAPVRSRGGSRVSGQVRSGLGHLCARGGAASVRRGSWGPPRRYTLASYIGIRERRQGCGAFNGATGVPMGWQVTFAPDCGIAKADEDDIKDALLDVAVGSTTDEAACGREGAWPEHVRKVTVLRRLAGGRSGSEVLEIEVARGGSASLQVAKLMRHQDAVEEWEAYRQLSASLDATLFVPIVAVGNGVRNPGLGTDFNRHAVVYAHVRDRDNDPSGPVRSLQDVWLDALGDQRRCDEAAAVVAGLMQTLTRKLFRESTSRDGDLTDENRRLGCDLSLTVDDIEEPPEGLVLLVDGNPDETDLCSDVLTSARLLRSSTSPPGSARSLAAGGRTRLRLDEVQVDGATVTGRFKSTKVRVALTGRAAPGGRPARDIKPGTAVDVYGRVASVRAGEWSDLLTAAFADDGGLREGPDSLEYQGVRTDHPLRRLYDTLESASAPRTRSAVHGDLNPRNVLFCGPNPYLIDFASFRKDAYSLTDPAWMEVCVLRDCVAGRLTWPQLVRLQSYLGLLTVVLPFWGTRAADRAAQDLADRHRDTAPELGRCLALLWALRRGVWQWVPESDRAAFPEHYFQHLLLAACRTFKWRADEDDHPRVIAAAAAAAVASECLAPRRADLFARWGEQEMRAACEVLLTHGDGNDWESGDLVSVAVLAAGRTGNQDRIAGWRRSVARYLADGPLTGIVQVLRRCCQDAECDDPGCAGKPGADFVYIPLEGHALAPGEPFVQQGQGALSVASRDCLELLAEQEAVVLLGESGSGTTVVARQLRRMLLSPRSPGTGRPAGEHDHDGVSRGVSAGDGEDGCAGARGLLPLSVSAPQLSHVLSARSPAAAVLLEVCGLRSLLSEERLARLMDLGLVHLTVDALHKVDPRLRGQVLDWLKELRTEAPHVRVVVCQRAHNYDPGQLGWPAVALHKVREQPARRFLAEVLRLLAPQDWQPKLEQLKERLFDDPGTAALRDLAGKPQFLWMLVRHYARTGDIPANPGVLARKYLLRQLESSNHSSEVERKLRLLRELVTRLGDSGALSRDEALRVIADHDTGDAELTLAALLSTSVINEESSRVTFCNPLVQAYCAASVLQQYEPDEVDEVTVRILRHAWRDAAQMLVADPGTDPAVVAAVVEQGASANPLYGAMLLQAAPENAVETTREDFLGRQRAVLHSPHSGLPAWRRSAYALARYGSQPALEVLATAAVQRDGAPEAVAAALDGLVMMHQWFVPGATADLREVLVRLLDPPTDRRTDPRVVARALRCVQVTGLGGLVAHVLARVTPNAPWPVVSQAWETLRQLRVQPTRALRRTYGDACAARLAEIDETLRSTARTDDAVDLNDERMALLELLAVEGRIETLLGYRFRMGLAEHPRWRRLLCTAARAQQSQSPANVLADAVLDEHEPGVRPPGQERWRRLLTRENEQLAVIAGHHILAEGLRLDVGDLEAILVRQTPAKLSLVAAAVSCLPPDQDPAALEPLLERFLERPGAEYVDAVASFVTAVVALDQGTGLRLAMRVQDALAKAGLVREALNWPWAMTWRRVLPPRAEMRFFMREQEFDSHTRICLLGSADVLLDAPWVQPAALTPQEQRELMRLRPTSPHGVVAHQFVLMAASAGLHQALPFAREVAESEHNIRTVITHSHGQYGQIEVTLAAHAVTAIGYLGRLALMEDSLALDAEEAESTLRGMARDTLSMHPSMERARLIGLGYWGHWDELLTATEGGDPILLAAARNLVGQWLPGPRQRRSDGYFAVIARSITRRLQGGSYGAAAQATLTDIRDGIEDRLGRYVL</sequence>
<dbReference type="GO" id="GO:0005524">
    <property type="term" value="F:ATP binding"/>
    <property type="evidence" value="ECO:0007669"/>
    <property type="project" value="InterPro"/>
</dbReference>
<dbReference type="Proteomes" id="UP000608955">
    <property type="component" value="Unassembled WGS sequence"/>
</dbReference>
<feature type="region of interest" description="Disordered" evidence="1">
    <location>
        <begin position="898"/>
        <end position="924"/>
    </location>
</feature>
<dbReference type="InterPro" id="IPR045544">
    <property type="entry name" value="TCAD9"/>
</dbReference>
<protein>
    <recommendedName>
        <fullName evidence="6">ATP-binding cassette domain-containing protein</fullName>
    </recommendedName>
</protein>
<dbReference type="SUPFAM" id="SSF52540">
    <property type="entry name" value="P-loop containing nucleoside triphosphate hydrolases"/>
    <property type="match status" value="1"/>
</dbReference>
<reference evidence="4" key="2">
    <citation type="submission" date="2020-09" db="EMBL/GenBank/DDBJ databases">
        <authorList>
            <person name="Sun Q."/>
            <person name="Ohkuma M."/>
        </authorList>
    </citation>
    <scope>NUCLEOTIDE SEQUENCE</scope>
    <source>
        <strain evidence="4">JCM 4654</strain>
    </source>
</reference>
<reference evidence="4" key="1">
    <citation type="journal article" date="2014" name="Int. J. Syst. Evol. Microbiol.">
        <title>Complete genome sequence of Corynebacterium casei LMG S-19264T (=DSM 44701T), isolated from a smear-ripened cheese.</title>
        <authorList>
            <consortium name="US DOE Joint Genome Institute (JGI-PGF)"/>
            <person name="Walter F."/>
            <person name="Albersmeier A."/>
            <person name="Kalinowski J."/>
            <person name="Ruckert C."/>
        </authorList>
    </citation>
    <scope>NUCLEOTIDE SEQUENCE</scope>
    <source>
        <strain evidence="4">JCM 4654</strain>
    </source>
</reference>
<dbReference type="Gene3D" id="3.40.50.300">
    <property type="entry name" value="P-loop containing nucleotide triphosphate hydrolases"/>
    <property type="match status" value="1"/>
</dbReference>
<name>A0A918Y378_9ACTN</name>
<feature type="domain" description="Ternary complex associated" evidence="3">
    <location>
        <begin position="247"/>
        <end position="710"/>
    </location>
</feature>
<dbReference type="Pfam" id="PF19974">
    <property type="entry name" value="TCAD9"/>
    <property type="match status" value="1"/>
</dbReference>
<dbReference type="InterPro" id="IPR011009">
    <property type="entry name" value="Kinase-like_dom_sf"/>
</dbReference>
<gene>
    <name evidence="4" type="ORF">GCM10010508_23150</name>
</gene>
<proteinExistence type="predicted"/>
<dbReference type="InterPro" id="IPR027417">
    <property type="entry name" value="P-loop_NTPase"/>
</dbReference>
<feature type="compositionally biased region" description="Low complexity" evidence="1">
    <location>
        <begin position="128"/>
        <end position="143"/>
    </location>
</feature>
<dbReference type="InterPro" id="IPR015854">
    <property type="entry name" value="ABC_transpr_LolD-like"/>
</dbReference>
<evidence type="ECO:0000256" key="1">
    <source>
        <dbReference type="SAM" id="MobiDB-lite"/>
    </source>
</evidence>
<evidence type="ECO:0000313" key="4">
    <source>
        <dbReference type="EMBL" id="GHD88174.1"/>
    </source>
</evidence>
<dbReference type="GO" id="GO:0016887">
    <property type="term" value="F:ATP hydrolysis activity"/>
    <property type="evidence" value="ECO:0007669"/>
    <property type="project" value="InterPro"/>
</dbReference>
<evidence type="ECO:0008006" key="6">
    <source>
        <dbReference type="Google" id="ProtNLM"/>
    </source>
</evidence>
<evidence type="ECO:0000259" key="3">
    <source>
        <dbReference type="Pfam" id="PF19974"/>
    </source>
</evidence>
<dbReference type="PANTHER" id="PTHR24220">
    <property type="entry name" value="IMPORT ATP-BINDING PROTEIN"/>
    <property type="match status" value="1"/>
</dbReference>
<evidence type="ECO:0000259" key="2">
    <source>
        <dbReference type="Pfam" id="PF00005"/>
    </source>
</evidence>
<dbReference type="RefSeq" id="WP_190177877.1">
    <property type="nucleotide sequence ID" value="NZ_BMVF01000005.1"/>
</dbReference>
<accession>A0A918Y378</accession>
<dbReference type="PANTHER" id="PTHR24220:SF685">
    <property type="entry name" value="ABC TRANSPORTER RELATED"/>
    <property type="match status" value="1"/>
</dbReference>